<dbReference type="GO" id="GO:0004812">
    <property type="term" value="F:aminoacyl-tRNA ligase activity"/>
    <property type="evidence" value="ECO:0007669"/>
    <property type="project" value="UniProtKB-KW"/>
</dbReference>
<evidence type="ECO:0000259" key="7">
    <source>
        <dbReference type="PROSITE" id="PS51447"/>
    </source>
</evidence>
<dbReference type="GO" id="GO:0006412">
    <property type="term" value="P:translation"/>
    <property type="evidence" value="ECO:0007669"/>
    <property type="project" value="UniProtKB-KW"/>
</dbReference>
<keyword evidence="5" id="KW-0648">Protein biosynthesis</keyword>
<dbReference type="SMART" id="SM00896">
    <property type="entry name" value="FDX-ACB"/>
    <property type="match status" value="1"/>
</dbReference>
<evidence type="ECO:0000313" key="9">
    <source>
        <dbReference type="Proteomes" id="UP000247980"/>
    </source>
</evidence>
<comment type="caution">
    <text evidence="8">The sequence shown here is derived from an EMBL/GenBank/DDBJ whole genome shotgun (WGS) entry which is preliminary data.</text>
</comment>
<dbReference type="GO" id="GO:0043039">
    <property type="term" value="P:tRNA aminoacylation"/>
    <property type="evidence" value="ECO:0007669"/>
    <property type="project" value="InterPro"/>
</dbReference>
<feature type="domain" description="FDX-ACB" evidence="7">
    <location>
        <begin position="264"/>
        <end position="370"/>
    </location>
</feature>
<name>A0A2V5IXP2_9MICC</name>
<dbReference type="GO" id="GO:0000049">
    <property type="term" value="F:tRNA binding"/>
    <property type="evidence" value="ECO:0007669"/>
    <property type="project" value="InterPro"/>
</dbReference>
<gene>
    <name evidence="8" type="ORF">CVS30_07160</name>
</gene>
<dbReference type="OrthoDB" id="489670at2"/>
<keyword evidence="3" id="KW-0547">Nucleotide-binding</keyword>
<dbReference type="InterPro" id="IPR002319">
    <property type="entry name" value="Phenylalanyl-tRNA_Synthase"/>
</dbReference>
<dbReference type="GO" id="GO:0005524">
    <property type="term" value="F:ATP binding"/>
    <property type="evidence" value="ECO:0007669"/>
    <property type="project" value="UniProtKB-KW"/>
</dbReference>
<keyword evidence="9" id="KW-1185">Reference proteome</keyword>
<evidence type="ECO:0000256" key="6">
    <source>
        <dbReference type="ARBA" id="ARBA00023146"/>
    </source>
</evidence>
<dbReference type="InterPro" id="IPR036690">
    <property type="entry name" value="Fdx_antiC-bd_sf"/>
</dbReference>
<keyword evidence="6" id="KW-0030">Aminoacyl-tRNA synthetase</keyword>
<evidence type="ECO:0000256" key="5">
    <source>
        <dbReference type="ARBA" id="ARBA00022917"/>
    </source>
</evidence>
<dbReference type="PROSITE" id="PS51447">
    <property type="entry name" value="FDX_ACB"/>
    <property type="match status" value="1"/>
</dbReference>
<dbReference type="Pfam" id="PF01409">
    <property type="entry name" value="tRNA-synt_2d"/>
    <property type="match status" value="1"/>
</dbReference>
<accession>A0A2V5IXP2</accession>
<evidence type="ECO:0000256" key="4">
    <source>
        <dbReference type="ARBA" id="ARBA00022840"/>
    </source>
</evidence>
<dbReference type="SUPFAM" id="SSF54991">
    <property type="entry name" value="Anticodon-binding domain of PheRS"/>
    <property type="match status" value="1"/>
</dbReference>
<dbReference type="Gene3D" id="3.30.70.380">
    <property type="entry name" value="Ferrodoxin-fold anticodon-binding domain"/>
    <property type="match status" value="1"/>
</dbReference>
<evidence type="ECO:0000256" key="3">
    <source>
        <dbReference type="ARBA" id="ARBA00022741"/>
    </source>
</evidence>
<dbReference type="InterPro" id="IPR045864">
    <property type="entry name" value="aa-tRNA-synth_II/BPL/LPL"/>
</dbReference>
<dbReference type="AlphaFoldDB" id="A0A2V5IXP2"/>
<comment type="similarity">
    <text evidence="1">Belongs to the class-II aminoacyl-tRNA synthetase family.</text>
</comment>
<evidence type="ECO:0000256" key="1">
    <source>
        <dbReference type="ARBA" id="ARBA00008226"/>
    </source>
</evidence>
<reference evidence="8 9" key="1">
    <citation type="submission" date="2018-05" db="EMBL/GenBank/DDBJ databases">
        <title>Genetic diversity of glacier-inhabiting Cryobacterium bacteria in China and description of Cryobacterium mengkeensis sp. nov. and Arthrobacter glacialis sp. nov.</title>
        <authorList>
            <person name="Liu Q."/>
            <person name="Xin Y.-H."/>
        </authorList>
    </citation>
    <scope>NUCLEOTIDE SEQUENCE [LARGE SCALE GENOMIC DNA]</scope>
    <source>
        <strain evidence="8 9">B7</strain>
    </source>
</reference>
<evidence type="ECO:0000256" key="2">
    <source>
        <dbReference type="ARBA" id="ARBA00022598"/>
    </source>
</evidence>
<keyword evidence="4" id="KW-0067">ATP-binding</keyword>
<dbReference type="Proteomes" id="UP000247980">
    <property type="component" value="Unassembled WGS sequence"/>
</dbReference>
<dbReference type="RefSeq" id="WP_110484646.1">
    <property type="nucleotide sequence ID" value="NZ_QJVC01000004.1"/>
</dbReference>
<dbReference type="Gene3D" id="3.30.930.10">
    <property type="entry name" value="Bira Bifunctional Protein, Domain 2"/>
    <property type="match status" value="1"/>
</dbReference>
<dbReference type="SUPFAM" id="SSF55681">
    <property type="entry name" value="Class II aaRS and biotin synthetases"/>
    <property type="match status" value="1"/>
</dbReference>
<protein>
    <recommendedName>
        <fullName evidence="7">FDX-ACB domain-containing protein</fullName>
    </recommendedName>
</protein>
<sequence>MHTYLSLSALQSALTVPDLSAPDSGHAVSAMLASVTEALTQLWALPVVEHRPSPLVSVRDNYDRLGFSPDDVTRDSRYSRHISPTVMLRSHTSAGMPAVLDTLQPELRRYDTLHVLPGLVYRRDAVDRTHVGTPHQVDLWRLRSRGLLGVPDLNEMLGAVVEAVLPGARWRTTPSTHPYTTAGVQLDVELNGEWLELAEAGLVAASVLRASGLDPRRWYGLALGMGLDRAVMLRKGMDDIRLLRSTDPRISGQLNDLNPYNPVSTMPPMRRDLSLVCADDVDAEVLGDAARSALGLDADILADLAVLEVTPASALPAGAVLRLGLQPGQANILLRLTLQSLERTLTSTEANELRNRVYVALHEGPTMELITV</sequence>
<evidence type="ECO:0000313" key="8">
    <source>
        <dbReference type="EMBL" id="PYI39083.1"/>
    </source>
</evidence>
<dbReference type="EMBL" id="QJVC01000004">
    <property type="protein sequence ID" value="PYI39083.1"/>
    <property type="molecule type" value="Genomic_DNA"/>
</dbReference>
<organism evidence="8 9">
    <name type="scientific">Arthrobacter psychrolactophilus</name>
    <dbReference type="NCBI Taxonomy" id="92442"/>
    <lineage>
        <taxon>Bacteria</taxon>
        <taxon>Bacillati</taxon>
        <taxon>Actinomycetota</taxon>
        <taxon>Actinomycetes</taxon>
        <taxon>Micrococcales</taxon>
        <taxon>Micrococcaceae</taxon>
        <taxon>Arthrobacter</taxon>
    </lineage>
</organism>
<proteinExistence type="inferred from homology"/>
<keyword evidence="2" id="KW-0436">Ligase</keyword>
<dbReference type="InterPro" id="IPR005121">
    <property type="entry name" value="Fdx_antiC-bd"/>
</dbReference>